<organism evidence="2 3">
    <name type="scientific">Athelia psychrophila</name>
    <dbReference type="NCBI Taxonomy" id="1759441"/>
    <lineage>
        <taxon>Eukaryota</taxon>
        <taxon>Fungi</taxon>
        <taxon>Dikarya</taxon>
        <taxon>Basidiomycota</taxon>
        <taxon>Agaricomycotina</taxon>
        <taxon>Agaricomycetes</taxon>
        <taxon>Agaricomycetidae</taxon>
        <taxon>Atheliales</taxon>
        <taxon>Atheliaceae</taxon>
        <taxon>Athelia</taxon>
    </lineage>
</organism>
<dbReference type="InterPro" id="IPR032675">
    <property type="entry name" value="LRR_dom_sf"/>
</dbReference>
<proteinExistence type="predicted"/>
<evidence type="ECO:0008006" key="4">
    <source>
        <dbReference type="Google" id="ProtNLM"/>
    </source>
</evidence>
<dbReference type="AlphaFoldDB" id="A0A166KCH8"/>
<keyword evidence="3" id="KW-1185">Reference proteome</keyword>
<evidence type="ECO:0000313" key="3">
    <source>
        <dbReference type="Proteomes" id="UP000076532"/>
    </source>
</evidence>
<dbReference type="Gene3D" id="3.80.10.10">
    <property type="entry name" value="Ribonuclease Inhibitor"/>
    <property type="match status" value="1"/>
</dbReference>
<evidence type="ECO:0000313" key="2">
    <source>
        <dbReference type="EMBL" id="KZP21765.1"/>
    </source>
</evidence>
<accession>A0A166KCH8</accession>
<feature type="region of interest" description="Disordered" evidence="1">
    <location>
        <begin position="430"/>
        <end position="454"/>
    </location>
</feature>
<evidence type="ECO:0000256" key="1">
    <source>
        <dbReference type="SAM" id="MobiDB-lite"/>
    </source>
</evidence>
<protein>
    <recommendedName>
        <fullName evidence="4">F-box domain-containing protein</fullName>
    </recommendedName>
</protein>
<sequence length="471" mass="52785">MARQLDLLKSVHSLRRPFAHLPQEIIHAILTMSVCDSAFLDPTLHSGIYSAWQHDLGIKKSFCLVCKTWRSIGLALLYETVFISRIGQISLLMDVLESDGGIGALIKSIDISCVAPHGYHSPQTRHALLCIFSYCPRLAKVTFGTTILPREPSATTVLLPATSYLTNFESTHSQSSNASHLVALLAYCRNLMSLNLLIESFAVESFPVVTLDVLETLRLTIHGAGLGVYQAISGSWNMPSLQNLVLTEKKLLRTATDTAQREVFFAKYGHGLRYLSMRPAVTALAELETFPIHLQQLLNFCPALEHLAISPACVADWPRTLSHPNIKWVDFWQPNDPRGNSTLDYFPASKLPSLQRLRRLDGRPQGLPSYIDWPSILPPWTPLGEMEREYCHLGIIIRQTPSFIYRSDTTADVDWSHDLVLDLEATEYNSSDDSTYAPSEEDSDDSFYSDDESVDIDYDTGFLYSNEDVMP</sequence>
<gene>
    <name evidence="2" type="ORF">FIBSPDRAFT_501487</name>
</gene>
<dbReference type="EMBL" id="KV417545">
    <property type="protein sequence ID" value="KZP21765.1"/>
    <property type="molecule type" value="Genomic_DNA"/>
</dbReference>
<feature type="compositionally biased region" description="Acidic residues" evidence="1">
    <location>
        <begin position="439"/>
        <end position="454"/>
    </location>
</feature>
<reference evidence="2 3" key="1">
    <citation type="journal article" date="2016" name="Mol. Biol. Evol.">
        <title>Comparative Genomics of Early-Diverging Mushroom-Forming Fungi Provides Insights into the Origins of Lignocellulose Decay Capabilities.</title>
        <authorList>
            <person name="Nagy L.G."/>
            <person name="Riley R."/>
            <person name="Tritt A."/>
            <person name="Adam C."/>
            <person name="Daum C."/>
            <person name="Floudas D."/>
            <person name="Sun H."/>
            <person name="Yadav J.S."/>
            <person name="Pangilinan J."/>
            <person name="Larsson K.H."/>
            <person name="Matsuura K."/>
            <person name="Barry K."/>
            <person name="Labutti K."/>
            <person name="Kuo R."/>
            <person name="Ohm R.A."/>
            <person name="Bhattacharya S.S."/>
            <person name="Shirouzu T."/>
            <person name="Yoshinaga Y."/>
            <person name="Martin F.M."/>
            <person name="Grigoriev I.V."/>
            <person name="Hibbett D.S."/>
        </authorList>
    </citation>
    <scope>NUCLEOTIDE SEQUENCE [LARGE SCALE GENOMIC DNA]</scope>
    <source>
        <strain evidence="2 3">CBS 109695</strain>
    </source>
</reference>
<dbReference type="OrthoDB" id="3258555at2759"/>
<dbReference type="Proteomes" id="UP000076532">
    <property type="component" value="Unassembled WGS sequence"/>
</dbReference>
<name>A0A166KCH8_9AGAM</name>